<keyword evidence="3" id="KW-1185">Reference proteome</keyword>
<feature type="compositionally biased region" description="Polar residues" evidence="1">
    <location>
        <begin position="101"/>
        <end position="147"/>
    </location>
</feature>
<dbReference type="RefSeq" id="XP_025382109.1">
    <property type="nucleotide sequence ID" value="XM_025526568.1"/>
</dbReference>
<name>A0A317ULW5_ASPEC</name>
<feature type="compositionally biased region" description="Polar residues" evidence="1">
    <location>
        <begin position="440"/>
        <end position="458"/>
    </location>
</feature>
<feature type="region of interest" description="Disordered" evidence="1">
    <location>
        <begin position="202"/>
        <end position="238"/>
    </location>
</feature>
<feature type="compositionally biased region" description="Low complexity" evidence="1">
    <location>
        <begin position="608"/>
        <end position="619"/>
    </location>
</feature>
<feature type="compositionally biased region" description="Polar residues" evidence="1">
    <location>
        <begin position="524"/>
        <end position="537"/>
    </location>
</feature>
<dbReference type="Proteomes" id="UP000246171">
    <property type="component" value="Unassembled WGS sequence"/>
</dbReference>
<accession>A0A317ULW5</accession>
<feature type="compositionally biased region" description="Basic and acidic residues" evidence="1">
    <location>
        <begin position="80"/>
        <end position="91"/>
    </location>
</feature>
<feature type="region of interest" description="Disordered" evidence="1">
    <location>
        <begin position="567"/>
        <end position="810"/>
    </location>
</feature>
<feature type="compositionally biased region" description="Polar residues" evidence="1">
    <location>
        <begin position="503"/>
        <end position="512"/>
    </location>
</feature>
<evidence type="ECO:0000256" key="1">
    <source>
        <dbReference type="SAM" id="MobiDB-lite"/>
    </source>
</evidence>
<sequence length="810" mass="88277">MTLDIHSPQQSVSERRGQQLAPLQTNFSRPTARPVEVPPGRPQRPRPTDFQGDAETGERVPLQATPVKRQTSKSSLRNIFGRDKSSRKQPSDAKLTGIDELQQQSTQPAAETAPVNQSPTAVATPKTTVSTATLPTSPITTASQRSRLPSKSRAKTGDEKPAAGEIGWKPPPLFQAYPQAIKHDTLPVPVMSVDSIMRMHATSKAKAGAREEEPANGESAEDGAARKKKEDKERKRHMRTLSETMNKADWTQKVYVLATAGYILQYSGSGKYDRLPEKMLQLGPRTVAFASDAIPGKHWVLQVSHTDEDGTDSTKPSRFRFGFHRSPSRRLERCFLLVFDHPEDMSSWLLAVRAQIEARGGKKYVSEKAADDGEEPQLQTKPSIRQMVTKDPNRFSMLLKPQQSVSEEDKDTSVSVSDQSRRSSYVSLNRRSIVMPAASESRSGSISTTHTEITSPVSGTGRFYSSIPSASVPNSPPNGGMVAASLDGTASPSVKSSTKRRSLNISSPSTIKTAAEMAAEIPRAQSTQPDPVLRSTSPPAPNFSVPSFSKRFTARFGPLQVPQVSQLPTAVEDTSSKSTVTALSAFPSPPQSPGKVPNGFLPEEPSEEQQQQQQQQQPQEPEPQPKKPWPLHAGQPKRPPLRVSTSQDSLAENQRIADPRGNRLSRMPRSIQPNMAAPVPRPTTAVGGGPNMLHVGSDTRRDQQRTRGSVMYQPDPNSRLPPVAMGRRKSMPGLIGPPAAPPPNCPLPKIPSPVDPQSTNWGDAHADLRQCISPPPLQTIREQRKSSAPVPAGYGMQSRSVSRQSRMPQI</sequence>
<feature type="compositionally biased region" description="Basic and acidic residues" evidence="1">
    <location>
        <begin position="223"/>
        <end position="233"/>
    </location>
</feature>
<reference evidence="2" key="1">
    <citation type="submission" date="2016-12" db="EMBL/GenBank/DDBJ databases">
        <title>The genomes of Aspergillus section Nigri reveals drivers in fungal speciation.</title>
        <authorList>
            <consortium name="DOE Joint Genome Institute"/>
            <person name="Vesth T.C."/>
            <person name="Nybo J."/>
            <person name="Theobald S."/>
            <person name="Brandl J."/>
            <person name="Frisvad J.C."/>
            <person name="Nielsen K.F."/>
            <person name="Lyhne E.K."/>
            <person name="Kogle M.E."/>
            <person name="Kuo A."/>
            <person name="Riley R."/>
            <person name="Clum A."/>
            <person name="Nolan M."/>
            <person name="Lipzen A."/>
            <person name="Salamov A."/>
            <person name="Henrissat B."/>
            <person name="Wiebenga A."/>
            <person name="De vries R.P."/>
            <person name="Grigoriev I.V."/>
            <person name="Mortensen U.H."/>
            <person name="Andersen M.R."/>
            <person name="Baker S.E."/>
        </authorList>
    </citation>
    <scope>NUCLEOTIDE SEQUENCE</scope>
    <source>
        <strain evidence="2">CBS 122712</strain>
    </source>
</reference>
<feature type="region of interest" description="Disordered" evidence="1">
    <location>
        <begin position="399"/>
        <end position="546"/>
    </location>
</feature>
<dbReference type="VEuPathDB" id="FungiDB:BO83DRAFT_192950"/>
<feature type="compositionally biased region" description="Low complexity" evidence="1">
    <location>
        <begin position="413"/>
        <end position="427"/>
    </location>
</feature>
<feature type="compositionally biased region" description="Polar residues" evidence="1">
    <location>
        <begin position="68"/>
        <end position="77"/>
    </location>
</feature>
<feature type="compositionally biased region" description="Polar residues" evidence="1">
    <location>
        <begin position="643"/>
        <end position="652"/>
    </location>
</feature>
<protein>
    <submittedName>
        <fullName evidence="2">Peptidase family M20/M25/M40 protein</fullName>
    </submittedName>
</protein>
<feature type="region of interest" description="Disordered" evidence="1">
    <location>
        <begin position="1"/>
        <end position="170"/>
    </location>
</feature>
<gene>
    <name evidence="2" type="ORF">BO83DRAFT_192950</name>
</gene>
<dbReference type="EMBL" id="MSFU01000048">
    <property type="protein sequence ID" value="PWY62136.1"/>
    <property type="molecule type" value="Genomic_DNA"/>
</dbReference>
<dbReference type="AlphaFoldDB" id="A0A317ULW5"/>
<evidence type="ECO:0000313" key="2">
    <source>
        <dbReference type="EMBL" id="PWY62136.1"/>
    </source>
</evidence>
<dbReference type="GeneID" id="37048530"/>
<dbReference type="OrthoDB" id="1749473at2759"/>
<evidence type="ECO:0000313" key="3">
    <source>
        <dbReference type="Proteomes" id="UP000246171"/>
    </source>
</evidence>
<feature type="compositionally biased region" description="Low complexity" evidence="1">
    <location>
        <begin position="797"/>
        <end position="810"/>
    </location>
</feature>
<feature type="compositionally biased region" description="Polar residues" evidence="1">
    <location>
        <begin position="567"/>
        <end position="582"/>
    </location>
</feature>
<comment type="caution">
    <text evidence="2">The sequence shown here is derived from an EMBL/GenBank/DDBJ whole genome shotgun (WGS) entry which is preliminary data.</text>
</comment>
<feature type="compositionally biased region" description="Pro residues" evidence="1">
    <location>
        <begin position="738"/>
        <end position="754"/>
    </location>
</feature>
<proteinExistence type="predicted"/>
<organism evidence="2 3">
    <name type="scientific">Aspergillus eucalypticola (strain CBS 122712 / IBT 29274)</name>
    <dbReference type="NCBI Taxonomy" id="1448314"/>
    <lineage>
        <taxon>Eukaryota</taxon>
        <taxon>Fungi</taxon>
        <taxon>Dikarya</taxon>
        <taxon>Ascomycota</taxon>
        <taxon>Pezizomycotina</taxon>
        <taxon>Eurotiomycetes</taxon>
        <taxon>Eurotiomycetidae</taxon>
        <taxon>Eurotiales</taxon>
        <taxon>Aspergillaceae</taxon>
        <taxon>Aspergillus</taxon>
        <taxon>Aspergillus subgen. Circumdati</taxon>
    </lineage>
</organism>